<keyword evidence="1" id="KW-0175">Coiled coil</keyword>
<proteinExistence type="predicted"/>
<dbReference type="AlphaFoldDB" id="A0ABD6QAZ5"/>
<evidence type="ECO:0000313" key="4">
    <source>
        <dbReference type="Proteomes" id="UP000183667"/>
    </source>
</evidence>
<evidence type="ECO:0000259" key="2">
    <source>
        <dbReference type="Pfam" id="PF13476"/>
    </source>
</evidence>
<name>A0ABD6QAZ5_9BURK</name>
<evidence type="ECO:0000313" key="3">
    <source>
        <dbReference type="EMBL" id="OJA51111.1"/>
    </source>
</evidence>
<reference evidence="4" key="1">
    <citation type="submission" date="2016-08" db="EMBL/GenBank/DDBJ databases">
        <title>Population biology and virulence potential of Burkholderia ubonensis.</title>
        <authorList>
            <person name="Price E.P."/>
            <person name="Currie B.J."/>
            <person name="Wagner D.M."/>
        </authorList>
    </citation>
    <scope>NUCLEOTIDE SEQUENCE [LARGE SCALE GENOMIC DNA]</scope>
    <source>
        <strain evidence="4">MSMB0103</strain>
    </source>
</reference>
<dbReference type="Gene3D" id="3.40.50.300">
    <property type="entry name" value="P-loop containing nucleotide triphosphate hydrolases"/>
    <property type="match status" value="1"/>
</dbReference>
<organism evidence="3 4">
    <name type="scientific">Burkholderia ubonensis</name>
    <dbReference type="NCBI Taxonomy" id="101571"/>
    <lineage>
        <taxon>Bacteria</taxon>
        <taxon>Pseudomonadati</taxon>
        <taxon>Pseudomonadota</taxon>
        <taxon>Betaproteobacteria</taxon>
        <taxon>Burkholderiales</taxon>
        <taxon>Burkholderiaceae</taxon>
        <taxon>Burkholderia</taxon>
        <taxon>Burkholderia cepacia complex</taxon>
    </lineage>
</organism>
<sequence>MTLLKPIIALRRLCIYKDNRVVFDAAFHNGVNIIRGHNSSGKTTILDFIAYTLGAEYVPWKQEALLCDWSIAEVLLNGKAITLRRAVNDKPLNPMYIYWGPFEEANAAPATSWELFGFRRSASKLSFTQALLLAMDLPEAQGDGASNLTMHQLLRVLYADQPSLHSPIFRSDAFDSALNRETIGAYLSGVYDDGLYVAQLEKRGLEKEGQQLDAELKSIFTVLAKSEQNANFEFLGQEITNLERVRDKAVEDLKQLRTERTVTADLKKATGEENLRSQLNSAKKALSDAQDRISRGELDVADSRKFVEELELRLRNLDESSTTRNYFGKLAFAFCPCCLSELKTPAKESSECALCKSELNAPAADAQVLRMRNELRIQLNESVGLIAEREAELRRQHSLVPALRQELKALERRYAESAQVWSSDLESAIELAARRIGALEQEIKGLYENQRLAETIRQLQVRRESIGIRLSELDSKIESLIFTQEVRKQRVQHEVAATLGRLLREDLNRQAEFARAENIQFSFTDNVVSVEGSTQFSESSTVVLRHLFHLALLSASTRMPEMRFPRFLILDGIEDGGMELERSYRLQEIIVNECNRFECDYQVIFATSQISPALENDAYVVARQFSENSRSLAIL</sequence>
<feature type="coiled-coil region" evidence="1">
    <location>
        <begin position="393"/>
        <end position="449"/>
    </location>
</feature>
<evidence type="ECO:0000256" key="1">
    <source>
        <dbReference type="SAM" id="Coils"/>
    </source>
</evidence>
<protein>
    <recommendedName>
        <fullName evidence="2">Rad50/SbcC-type AAA domain-containing protein</fullName>
    </recommendedName>
</protein>
<dbReference type="EMBL" id="MEAU01000001">
    <property type="protein sequence ID" value="OJA51111.1"/>
    <property type="molecule type" value="Genomic_DNA"/>
</dbReference>
<dbReference type="RefSeq" id="WP_071766773.1">
    <property type="nucleotide sequence ID" value="NZ_MEAU01000001.1"/>
</dbReference>
<gene>
    <name evidence="3" type="ORF">BGV66_01500</name>
</gene>
<feature type="domain" description="Rad50/SbcC-type AAA" evidence="2">
    <location>
        <begin position="27"/>
        <end position="291"/>
    </location>
</feature>
<dbReference type="Pfam" id="PF13476">
    <property type="entry name" value="AAA_23"/>
    <property type="match status" value="1"/>
</dbReference>
<dbReference type="InterPro" id="IPR038729">
    <property type="entry name" value="Rad50/SbcC_AAA"/>
</dbReference>
<dbReference type="InterPro" id="IPR027417">
    <property type="entry name" value="P-loop_NTPase"/>
</dbReference>
<dbReference type="Proteomes" id="UP000183667">
    <property type="component" value="Unassembled WGS sequence"/>
</dbReference>
<accession>A0ABD6QAZ5</accession>
<feature type="coiled-coil region" evidence="1">
    <location>
        <begin position="239"/>
        <end position="292"/>
    </location>
</feature>
<comment type="caution">
    <text evidence="3">The sequence shown here is derived from an EMBL/GenBank/DDBJ whole genome shotgun (WGS) entry which is preliminary data.</text>
</comment>
<dbReference type="SUPFAM" id="SSF52540">
    <property type="entry name" value="P-loop containing nucleoside triphosphate hydrolases"/>
    <property type="match status" value="2"/>
</dbReference>